<comment type="caution">
    <text evidence="4">The sequence shown here is derived from an EMBL/GenBank/DDBJ whole genome shotgun (WGS) entry which is preliminary data.</text>
</comment>
<feature type="compositionally biased region" description="Gly residues" evidence="1">
    <location>
        <begin position="76"/>
        <end position="86"/>
    </location>
</feature>
<evidence type="ECO:0000256" key="1">
    <source>
        <dbReference type="SAM" id="MobiDB-lite"/>
    </source>
</evidence>
<feature type="transmembrane region" description="Helical" evidence="2">
    <location>
        <begin position="41"/>
        <end position="63"/>
    </location>
</feature>
<dbReference type="Proteomes" id="UP000675554">
    <property type="component" value="Unassembled WGS sequence"/>
</dbReference>
<dbReference type="InterPro" id="IPR015943">
    <property type="entry name" value="WD40/YVTN_repeat-like_dom_sf"/>
</dbReference>
<keyword evidence="2" id="KW-0812">Transmembrane</keyword>
<keyword evidence="2" id="KW-1133">Transmembrane helix</keyword>
<dbReference type="EMBL" id="JAGSMN010000130">
    <property type="protein sequence ID" value="MBR7672733.1"/>
    <property type="molecule type" value="Genomic_DNA"/>
</dbReference>
<dbReference type="InterPro" id="IPR002372">
    <property type="entry name" value="PQQ_rpt_dom"/>
</dbReference>
<dbReference type="InterPro" id="IPR011047">
    <property type="entry name" value="Quinoprotein_ADH-like_sf"/>
</dbReference>
<dbReference type="PANTHER" id="PTHR34512:SF30">
    <property type="entry name" value="OUTER MEMBRANE PROTEIN ASSEMBLY FACTOR BAMB"/>
    <property type="match status" value="1"/>
</dbReference>
<dbReference type="SUPFAM" id="SSF50998">
    <property type="entry name" value="Quinoprotein alcohol dehydrogenase-like"/>
    <property type="match status" value="1"/>
</dbReference>
<dbReference type="Pfam" id="PF13360">
    <property type="entry name" value="PQQ_2"/>
    <property type="match status" value="1"/>
</dbReference>
<keyword evidence="5" id="KW-1185">Reference proteome</keyword>
<accession>A0A8T4IQC5</accession>
<dbReference type="Gene3D" id="2.130.10.10">
    <property type="entry name" value="YVTN repeat-like/Quinoprotein amine dehydrogenase"/>
    <property type="match status" value="1"/>
</dbReference>
<sequence>QPGQPGQPGQPPFGQGGPGMYPTMPPGSAPGGPGGGGNGKVVAIVAAVVALVLVAGVGGFFLLSGDDGGSDDEAKGGGGSSQGTEGGSNKPASVDGKELFKIQSPTITDDDPVSVVGAWATEKTFAKSTVNGIIGVNAASGKKAWEIPLDGEVCASSRHVTESGKTAVVFGETKSSDAACSQIAVIDLDKGKKDWQEKMPNADDASTLGINMTISQDVVAAKWLGGSVAYKISGGSPLWKAQPTGDCKDEGFAGGEELLAVVSCGGYDNPQMKVQKLNPTTGKSKWEFEAPRGVESISVISTDPVVLAVGAGETTTTDVMTVGEDAKLKAKISTGERKYDPGCSTEVESCATSAADDKYVYLPTEEHQGDSDYGRTNEIMAFDFNTGKPKWKSPAGEKRSIVPVRMDGDKLIAYKKPTYDSGGQVVAVDPAKQGKQELYLRNPDDSAEAENNFAGITMREPPIFVGGRLFLQQTLISKDSTDSYAKYLAIGFGS</sequence>
<gene>
    <name evidence="4" type="ORF">KDA82_06795</name>
</gene>
<dbReference type="PANTHER" id="PTHR34512">
    <property type="entry name" value="CELL SURFACE PROTEIN"/>
    <property type="match status" value="1"/>
</dbReference>
<evidence type="ECO:0000256" key="2">
    <source>
        <dbReference type="SAM" id="Phobius"/>
    </source>
</evidence>
<feature type="region of interest" description="Disordered" evidence="1">
    <location>
        <begin position="1"/>
        <end position="35"/>
    </location>
</feature>
<evidence type="ECO:0000313" key="4">
    <source>
        <dbReference type="EMBL" id="MBR7672733.1"/>
    </source>
</evidence>
<evidence type="ECO:0000313" key="5">
    <source>
        <dbReference type="Proteomes" id="UP000675554"/>
    </source>
</evidence>
<feature type="domain" description="Pyrrolo-quinoline quinone repeat" evidence="3">
    <location>
        <begin position="120"/>
        <end position="242"/>
    </location>
</feature>
<reference evidence="4" key="1">
    <citation type="submission" date="2021-04" db="EMBL/GenBank/DDBJ databases">
        <title>Sequencing of actinobacteria type strains.</title>
        <authorList>
            <person name="Nguyen G.-S."/>
            <person name="Wentzel A."/>
        </authorList>
    </citation>
    <scope>NUCLEOTIDE SEQUENCE</scope>
    <source>
        <strain evidence="4">DSM 42095</strain>
    </source>
</reference>
<name>A0A8T4IQC5_9ACTN</name>
<feature type="region of interest" description="Disordered" evidence="1">
    <location>
        <begin position="69"/>
        <end position="94"/>
    </location>
</feature>
<feature type="non-terminal residue" evidence="4">
    <location>
        <position position="1"/>
    </location>
</feature>
<keyword evidence="2" id="KW-0472">Membrane</keyword>
<dbReference type="AlphaFoldDB" id="A0A8T4IQC5"/>
<protein>
    <submittedName>
        <fullName evidence="4">PQQ-binding-like beta-propeller repeat protein</fullName>
    </submittedName>
</protein>
<organism evidence="4 5">
    <name type="scientific">Streptomyces daliensis</name>
    <dbReference type="NCBI Taxonomy" id="299421"/>
    <lineage>
        <taxon>Bacteria</taxon>
        <taxon>Bacillati</taxon>
        <taxon>Actinomycetota</taxon>
        <taxon>Actinomycetes</taxon>
        <taxon>Kitasatosporales</taxon>
        <taxon>Streptomycetaceae</taxon>
        <taxon>Streptomyces</taxon>
    </lineage>
</organism>
<evidence type="ECO:0000259" key="3">
    <source>
        <dbReference type="Pfam" id="PF13360"/>
    </source>
</evidence>
<proteinExistence type="predicted"/>